<evidence type="ECO:0000313" key="2">
    <source>
        <dbReference type="Proteomes" id="UP000229498"/>
    </source>
</evidence>
<protein>
    <submittedName>
        <fullName evidence="1">Glutathione S-transferase</fullName>
    </submittedName>
</protein>
<evidence type="ECO:0000313" key="1">
    <source>
        <dbReference type="EMBL" id="PJK31313.1"/>
    </source>
</evidence>
<dbReference type="OrthoDB" id="7054557at2"/>
<dbReference type="Gene3D" id="3.40.30.10">
    <property type="entry name" value="Glutaredoxin"/>
    <property type="match status" value="1"/>
</dbReference>
<dbReference type="SUPFAM" id="SSF47616">
    <property type="entry name" value="GST C-terminal domain-like"/>
    <property type="match status" value="1"/>
</dbReference>
<keyword evidence="1" id="KW-0808">Transferase</keyword>
<sequence length="337" mass="38602">MSDAYRIMGQNGSPYSMKMRAILRYRRIHHIWIQQTPGNDPETANVKPRLIPMMKFPQDGVWRLDSTPMAYELEELETARSILPADPVQRFLSDLIEDMADEWLTKAMFHYRWHYEDDREYAAFWIACDNTPSGEGAAEKRRQFADWIRDRQVGRMALVGCTDENKPVIEESFHRLLRALETRLGYRSFLFGGRPSLGDFGLFGQLKTLSDDPTGRATIRREAPTVLHWTRHVDDLSGLEGEWMDADAPLPEAVTGLLRLCGEAYLPFLAANLRGIEDGAEEIRLEIFGKPYAQTPFRYQAKCYTRLKSLLARLSPGDRGRLDPLLDETGCLALLTD</sequence>
<gene>
    <name evidence="1" type="ORF">CVT23_02315</name>
</gene>
<comment type="caution">
    <text evidence="1">The sequence shown here is derived from an EMBL/GenBank/DDBJ whole genome shotgun (WGS) entry which is preliminary data.</text>
</comment>
<dbReference type="GO" id="GO:0016740">
    <property type="term" value="F:transferase activity"/>
    <property type="evidence" value="ECO:0007669"/>
    <property type="project" value="UniProtKB-KW"/>
</dbReference>
<dbReference type="Proteomes" id="UP000229498">
    <property type="component" value="Unassembled WGS sequence"/>
</dbReference>
<dbReference type="AlphaFoldDB" id="A0A2M9G6I6"/>
<dbReference type="Gene3D" id="1.20.1050.10">
    <property type="match status" value="1"/>
</dbReference>
<organism evidence="1 2">
    <name type="scientific">Minwuia thermotolerans</name>
    <dbReference type="NCBI Taxonomy" id="2056226"/>
    <lineage>
        <taxon>Bacteria</taxon>
        <taxon>Pseudomonadati</taxon>
        <taxon>Pseudomonadota</taxon>
        <taxon>Alphaproteobacteria</taxon>
        <taxon>Minwuiales</taxon>
        <taxon>Minwuiaceae</taxon>
        <taxon>Minwuia</taxon>
    </lineage>
</organism>
<accession>A0A2M9G6I6</accession>
<dbReference type="InterPro" id="IPR036249">
    <property type="entry name" value="Thioredoxin-like_sf"/>
</dbReference>
<dbReference type="EMBL" id="PHIG01000006">
    <property type="protein sequence ID" value="PJK31313.1"/>
    <property type="molecule type" value="Genomic_DNA"/>
</dbReference>
<keyword evidence="2" id="KW-1185">Reference proteome</keyword>
<reference evidence="1 2" key="1">
    <citation type="submission" date="2017-11" db="EMBL/GenBank/DDBJ databases">
        <title>Draft genome sequence of Rhizobiales bacterium SY3-13.</title>
        <authorList>
            <person name="Sun C."/>
        </authorList>
    </citation>
    <scope>NUCLEOTIDE SEQUENCE [LARGE SCALE GENOMIC DNA]</scope>
    <source>
        <strain evidence="1 2">SY3-13</strain>
    </source>
</reference>
<dbReference type="RefSeq" id="WP_109792781.1">
    <property type="nucleotide sequence ID" value="NZ_PHIG01000006.1"/>
</dbReference>
<dbReference type="Pfam" id="PF13410">
    <property type="entry name" value="GST_C_2"/>
    <property type="match status" value="1"/>
</dbReference>
<name>A0A2M9G6I6_9PROT</name>
<dbReference type="SUPFAM" id="SSF52833">
    <property type="entry name" value="Thioredoxin-like"/>
    <property type="match status" value="1"/>
</dbReference>
<proteinExistence type="predicted"/>
<dbReference type="InterPro" id="IPR036282">
    <property type="entry name" value="Glutathione-S-Trfase_C_sf"/>
</dbReference>